<protein>
    <submittedName>
        <fullName evidence="1">Lytic transglycosylase domain-containing protein</fullName>
    </submittedName>
</protein>
<evidence type="ECO:0000313" key="2">
    <source>
        <dbReference type="Proteomes" id="UP000282674"/>
    </source>
</evidence>
<dbReference type="SUPFAM" id="SSF53955">
    <property type="entry name" value="Lysozyme-like"/>
    <property type="match status" value="1"/>
</dbReference>
<dbReference type="EMBL" id="RFFG01000018">
    <property type="protein sequence ID" value="RMI44506.1"/>
    <property type="molecule type" value="Genomic_DNA"/>
</dbReference>
<name>A0A3M2M4L4_9ACTN</name>
<dbReference type="RefSeq" id="WP_122194568.1">
    <property type="nucleotide sequence ID" value="NZ_JBHSKC010000006.1"/>
</dbReference>
<evidence type="ECO:0000313" key="1">
    <source>
        <dbReference type="EMBL" id="RMI44506.1"/>
    </source>
</evidence>
<sequence length="161" mass="18002">MGVATALVATPLLAAPVRTTLAAAERVTGAAGSHRRASASPPGPVRLAVERRDRRDRRTRRVNRNKSMARGLMNRFGWRSARQFRCLEQLWAHESRWNERAHSASGAHGIPQALPGVKMAAAGPHWESNARTQIRWGLRYVRGRYSAPCTAWGHWQATGWY</sequence>
<organism evidence="1 2">
    <name type="scientific">Actinomadura harenae</name>
    <dbReference type="NCBI Taxonomy" id="2483351"/>
    <lineage>
        <taxon>Bacteria</taxon>
        <taxon>Bacillati</taxon>
        <taxon>Actinomycetota</taxon>
        <taxon>Actinomycetes</taxon>
        <taxon>Streptosporangiales</taxon>
        <taxon>Thermomonosporaceae</taxon>
        <taxon>Actinomadura</taxon>
    </lineage>
</organism>
<gene>
    <name evidence="1" type="ORF">EBO15_12745</name>
</gene>
<keyword evidence="2" id="KW-1185">Reference proteome</keyword>
<accession>A0A3M2M4L4</accession>
<dbReference type="InterPro" id="IPR023346">
    <property type="entry name" value="Lysozyme-like_dom_sf"/>
</dbReference>
<dbReference type="Proteomes" id="UP000282674">
    <property type="component" value="Unassembled WGS sequence"/>
</dbReference>
<reference evidence="1 2" key="1">
    <citation type="submission" date="2018-10" db="EMBL/GenBank/DDBJ databases">
        <title>Isolation from soil.</title>
        <authorList>
            <person name="Hu J."/>
        </authorList>
    </citation>
    <scope>NUCLEOTIDE SEQUENCE [LARGE SCALE GENOMIC DNA]</scope>
    <source>
        <strain evidence="1 2">NEAU-Ht49</strain>
    </source>
</reference>
<dbReference type="OrthoDB" id="9766277at2"/>
<comment type="caution">
    <text evidence="1">The sequence shown here is derived from an EMBL/GenBank/DDBJ whole genome shotgun (WGS) entry which is preliminary data.</text>
</comment>
<proteinExistence type="predicted"/>
<dbReference type="AlphaFoldDB" id="A0A3M2M4L4"/>